<reference evidence="9" key="1">
    <citation type="submission" date="2017-09" db="EMBL/GenBank/DDBJ databases">
        <title>Depth-based differentiation of microbial function through sediment-hosted aquifers and enrichment of novel symbionts in the deep terrestrial subsurface.</title>
        <authorList>
            <person name="Probst A.J."/>
            <person name="Ladd B."/>
            <person name="Jarett J.K."/>
            <person name="Geller-Mcgrath D.E."/>
            <person name="Sieber C.M.K."/>
            <person name="Emerson J.B."/>
            <person name="Anantharaman K."/>
            <person name="Thomas B.C."/>
            <person name="Malmstrom R."/>
            <person name="Stieglmeier M."/>
            <person name="Klingl A."/>
            <person name="Woyke T."/>
            <person name="Ryan C.M."/>
            <person name="Banfield J.F."/>
        </authorList>
    </citation>
    <scope>NUCLEOTIDE SEQUENCE [LARGE SCALE GENOMIC DNA]</scope>
</reference>
<feature type="domain" description="L,D-TPase catalytic" evidence="7">
    <location>
        <begin position="118"/>
        <end position="253"/>
    </location>
</feature>
<dbReference type="Proteomes" id="UP000229213">
    <property type="component" value="Unassembled WGS sequence"/>
</dbReference>
<evidence type="ECO:0000313" key="8">
    <source>
        <dbReference type="EMBL" id="PJA61717.1"/>
    </source>
</evidence>
<evidence type="ECO:0000256" key="5">
    <source>
        <dbReference type="ARBA" id="ARBA00023316"/>
    </source>
</evidence>
<keyword evidence="5 6" id="KW-0961">Cell wall biogenesis/degradation</keyword>
<evidence type="ECO:0000259" key="7">
    <source>
        <dbReference type="PROSITE" id="PS52029"/>
    </source>
</evidence>
<evidence type="ECO:0000256" key="4">
    <source>
        <dbReference type="ARBA" id="ARBA00022984"/>
    </source>
</evidence>
<dbReference type="UniPathway" id="UPA00219"/>
<dbReference type="InterPro" id="IPR056203">
    <property type="entry name" value="Cds6_C"/>
</dbReference>
<dbReference type="CDD" id="cd16913">
    <property type="entry name" value="YkuD_like"/>
    <property type="match status" value="1"/>
</dbReference>
<comment type="caution">
    <text evidence="8">The sequence shown here is derived from an EMBL/GenBank/DDBJ whole genome shotgun (WGS) entry which is preliminary data.</text>
</comment>
<gene>
    <name evidence="8" type="ORF">CO162_04855</name>
</gene>
<dbReference type="InterPro" id="IPR032710">
    <property type="entry name" value="NTF2-like_dom_sf"/>
</dbReference>
<name>A0A2M7YFH1_9BACT</name>
<dbReference type="PANTHER" id="PTHR36699:SF1">
    <property type="entry name" value="L,D-TRANSPEPTIDASE YAFK-RELATED"/>
    <property type="match status" value="1"/>
</dbReference>
<proteinExistence type="predicted"/>
<dbReference type="GO" id="GO:0008360">
    <property type="term" value="P:regulation of cell shape"/>
    <property type="evidence" value="ECO:0007669"/>
    <property type="project" value="UniProtKB-UniRule"/>
</dbReference>
<dbReference type="PANTHER" id="PTHR36699">
    <property type="entry name" value="LD-TRANSPEPTIDASE"/>
    <property type="match status" value="1"/>
</dbReference>
<protein>
    <recommendedName>
        <fullName evidence="7">L,D-TPase catalytic domain-containing protein</fullName>
    </recommendedName>
</protein>
<keyword evidence="2" id="KW-0808">Transferase</keyword>
<dbReference type="SUPFAM" id="SSF54427">
    <property type="entry name" value="NTF2-like"/>
    <property type="match status" value="1"/>
</dbReference>
<keyword evidence="3 6" id="KW-0133">Cell shape</keyword>
<keyword evidence="4 6" id="KW-0573">Peptidoglycan synthesis</keyword>
<accession>A0A2M7YFH1</accession>
<feature type="active site" description="Proton donor/acceptor" evidence="6">
    <location>
        <position position="211"/>
    </location>
</feature>
<evidence type="ECO:0000313" key="9">
    <source>
        <dbReference type="Proteomes" id="UP000229213"/>
    </source>
</evidence>
<dbReference type="GO" id="GO:0016740">
    <property type="term" value="F:transferase activity"/>
    <property type="evidence" value="ECO:0007669"/>
    <property type="project" value="UniProtKB-KW"/>
</dbReference>
<feature type="active site" description="Nucleophile" evidence="6">
    <location>
        <position position="228"/>
    </location>
</feature>
<dbReference type="Gene3D" id="2.40.440.10">
    <property type="entry name" value="L,D-transpeptidase catalytic domain-like"/>
    <property type="match status" value="1"/>
</dbReference>
<sequence>MLLLKYINMKLKNRLLFFLILLLFAANLILLALFNKEKSKTASFSNFIAEANKNLNIISNSLAQRNFKKAHFSLIQTQKNLEDIVPLFKPPLPEKMVALSIPAGEVPYPFLYTNENTYLLLCQKTSKTLSLFRFAQGKFSLIKTYPCIIGMNDADKKEIGDYATPEGVYFLLNFIPGKEMDEKYGYGAFILNYPNLLDKKEKKKGSGIWLHGHKPTTNLNELLVTEGCVVISNDSLKELANFIKPSVTPMVIVDEIEFRTQKSQEEISGELQSFLNSWKEAWESLNTDKYLSFYAPEFVNSEGMNYETFKRYKKKVNRNKKFIRLKIKQEVILIPQKYQGKIAFLKFNQSYYSNNFTSDNQKLLYLKREKRGWQIIGESAL</sequence>
<evidence type="ECO:0000256" key="1">
    <source>
        <dbReference type="ARBA" id="ARBA00004752"/>
    </source>
</evidence>
<dbReference type="InterPro" id="IPR005490">
    <property type="entry name" value="LD_TPept_cat_dom"/>
</dbReference>
<dbReference type="GO" id="GO:0009252">
    <property type="term" value="P:peptidoglycan biosynthetic process"/>
    <property type="evidence" value="ECO:0007669"/>
    <property type="project" value="UniProtKB-UniPathway"/>
</dbReference>
<evidence type="ECO:0000256" key="2">
    <source>
        <dbReference type="ARBA" id="ARBA00022679"/>
    </source>
</evidence>
<dbReference type="Pfam" id="PF03734">
    <property type="entry name" value="YkuD"/>
    <property type="match status" value="1"/>
</dbReference>
<evidence type="ECO:0000256" key="6">
    <source>
        <dbReference type="PROSITE-ProRule" id="PRU01373"/>
    </source>
</evidence>
<evidence type="ECO:0000256" key="3">
    <source>
        <dbReference type="ARBA" id="ARBA00022960"/>
    </source>
</evidence>
<dbReference type="GO" id="GO:0071555">
    <property type="term" value="P:cell wall organization"/>
    <property type="evidence" value="ECO:0007669"/>
    <property type="project" value="UniProtKB-UniRule"/>
</dbReference>
<dbReference type="Pfam" id="PF24125">
    <property type="entry name" value="Cds6_C"/>
    <property type="match status" value="1"/>
</dbReference>
<dbReference type="InterPro" id="IPR038063">
    <property type="entry name" value="Transpep_catalytic_dom"/>
</dbReference>
<comment type="pathway">
    <text evidence="1 6">Cell wall biogenesis; peptidoglycan biosynthesis.</text>
</comment>
<organism evidence="8 9">
    <name type="scientific">bacterium (Candidatus Ratteibacteria) CG_4_9_14_3_um_filter_41_21</name>
    <dbReference type="NCBI Taxonomy" id="2014289"/>
    <lineage>
        <taxon>Bacteria</taxon>
        <taxon>Candidatus Ratteibacteria</taxon>
    </lineage>
</organism>
<dbReference type="EMBL" id="PFWI01000175">
    <property type="protein sequence ID" value="PJA61717.1"/>
    <property type="molecule type" value="Genomic_DNA"/>
</dbReference>
<dbReference type="PROSITE" id="PS52029">
    <property type="entry name" value="LD_TPASE"/>
    <property type="match status" value="1"/>
</dbReference>
<dbReference type="SUPFAM" id="SSF141523">
    <property type="entry name" value="L,D-transpeptidase catalytic domain-like"/>
    <property type="match status" value="1"/>
</dbReference>
<dbReference type="AlphaFoldDB" id="A0A2M7YFH1"/>